<comment type="caution">
    <text evidence="2">The sequence shown here is derived from an EMBL/GenBank/DDBJ whole genome shotgun (WGS) entry which is preliminary data.</text>
</comment>
<evidence type="ECO:0000256" key="1">
    <source>
        <dbReference type="SAM" id="MobiDB-lite"/>
    </source>
</evidence>
<protein>
    <submittedName>
        <fullName evidence="2">Uncharacterized protein</fullName>
    </submittedName>
</protein>
<name>A0ABU3S3C2_9HYPH</name>
<dbReference type="RefSeq" id="WP_316017207.1">
    <property type="nucleotide sequence ID" value="NZ_JAWDID010000005.1"/>
</dbReference>
<gene>
    <name evidence="2" type="ORF">RKE40_05365</name>
</gene>
<proteinExistence type="predicted"/>
<dbReference type="EMBL" id="JAWDID010000005">
    <property type="protein sequence ID" value="MDU0339295.1"/>
    <property type="molecule type" value="Genomic_DNA"/>
</dbReference>
<evidence type="ECO:0000313" key="2">
    <source>
        <dbReference type="EMBL" id="MDU0339295.1"/>
    </source>
</evidence>
<keyword evidence="3" id="KW-1185">Reference proteome</keyword>
<dbReference type="Proteomes" id="UP001254257">
    <property type="component" value="Unassembled WGS sequence"/>
</dbReference>
<sequence length="60" mass="6171">MQLGFLVQRRRRVSLMAVFIVLLAVVVGSAAALAALTPSPGSLRGKAGAQMGQAGSFKQS</sequence>
<reference evidence="2 3" key="1">
    <citation type="submission" date="2023-09" db="EMBL/GenBank/DDBJ databases">
        <title>Whole genome shotgun sequencing (WGS) of Bosea sp. ZW T0_25, isolated from stored onions (Allium cepa).</title>
        <authorList>
            <person name="Stoll D.A."/>
            <person name="Huch M."/>
        </authorList>
    </citation>
    <scope>NUCLEOTIDE SEQUENCE [LARGE SCALE GENOMIC DNA]</scope>
    <source>
        <strain evidence="2 3">ZW T0_25</strain>
    </source>
</reference>
<accession>A0ABU3S3C2</accession>
<feature type="region of interest" description="Disordered" evidence="1">
    <location>
        <begin position="40"/>
        <end position="60"/>
    </location>
</feature>
<organism evidence="2 3">
    <name type="scientific">Bosea rubneri</name>
    <dbReference type="NCBI Taxonomy" id="3075434"/>
    <lineage>
        <taxon>Bacteria</taxon>
        <taxon>Pseudomonadati</taxon>
        <taxon>Pseudomonadota</taxon>
        <taxon>Alphaproteobacteria</taxon>
        <taxon>Hyphomicrobiales</taxon>
        <taxon>Boseaceae</taxon>
        <taxon>Bosea</taxon>
    </lineage>
</organism>
<evidence type="ECO:0000313" key="3">
    <source>
        <dbReference type="Proteomes" id="UP001254257"/>
    </source>
</evidence>